<dbReference type="AlphaFoldDB" id="B7HPP5"/>
<proteinExistence type="predicted"/>
<protein>
    <submittedName>
        <fullName evidence="1">Uncharacterized protein</fullName>
    </submittedName>
</protein>
<reference evidence="1 2" key="1">
    <citation type="submission" date="2008-10" db="EMBL/GenBank/DDBJ databases">
        <title>Genome sequence of Bacillus cereus AH187.</title>
        <authorList>
            <person name="Dodson R.J."/>
            <person name="Durkin A.S."/>
            <person name="Rosovitz M.J."/>
            <person name="Rasko D.A."/>
            <person name="Kolsto A.B."/>
            <person name="Okstad O.A."/>
            <person name="Ravel J."/>
            <person name="Sutton G."/>
        </authorList>
    </citation>
    <scope>NUCLEOTIDE SEQUENCE [LARGE SCALE GENOMIC DNA]</scope>
    <source>
        <strain evidence="1 2">AH187</strain>
    </source>
</reference>
<dbReference type="HOGENOM" id="CLU_3339923_0_0_9"/>
<dbReference type="Proteomes" id="UP000002214">
    <property type="component" value="Chromosome"/>
</dbReference>
<sequence length="42" mass="5276">MHKSRWKMLNKRFTLNEIQLVYILIVKVKMVDMKRQTYTNYN</sequence>
<evidence type="ECO:0000313" key="1">
    <source>
        <dbReference type="EMBL" id="ACJ78465.1"/>
    </source>
</evidence>
<dbReference type="EMBL" id="CP001177">
    <property type="protein sequence ID" value="ACJ78465.1"/>
    <property type="molecule type" value="Genomic_DNA"/>
</dbReference>
<accession>B7HPP5</accession>
<dbReference type="KEGG" id="bcr:BCAH187_A4479"/>
<gene>
    <name evidence="1" type="ordered locus">BCAH187_A4479</name>
</gene>
<evidence type="ECO:0000313" key="2">
    <source>
        <dbReference type="Proteomes" id="UP000002214"/>
    </source>
</evidence>
<organism evidence="1 2">
    <name type="scientific">Bacillus cereus (strain AH187)</name>
    <dbReference type="NCBI Taxonomy" id="405534"/>
    <lineage>
        <taxon>Bacteria</taxon>
        <taxon>Bacillati</taxon>
        <taxon>Bacillota</taxon>
        <taxon>Bacilli</taxon>
        <taxon>Bacillales</taxon>
        <taxon>Bacillaceae</taxon>
        <taxon>Bacillus</taxon>
        <taxon>Bacillus cereus group</taxon>
    </lineage>
</organism>
<name>B7HPP5_BACC7</name>